<evidence type="ECO:0000256" key="2">
    <source>
        <dbReference type="ARBA" id="ARBA00023444"/>
    </source>
</evidence>
<dbReference type="EC" id="4.1.1.111" evidence="5"/>
<evidence type="ECO:0000313" key="11">
    <source>
        <dbReference type="Proteomes" id="UP001157186"/>
    </source>
</evidence>
<dbReference type="Pfam" id="PF22451">
    <property type="entry name" value="NirdL-like_HTH"/>
    <property type="match status" value="1"/>
</dbReference>
<dbReference type="Pfam" id="PF17805">
    <property type="entry name" value="AsnC_trans_reg2"/>
    <property type="match status" value="1"/>
</dbReference>
<feature type="domain" description="Siroheme decarboxylase NirL-like HTH" evidence="9">
    <location>
        <begin position="35"/>
        <end position="79"/>
    </location>
</feature>
<protein>
    <recommendedName>
        <fullName evidence="5">siroheme decarboxylase</fullName>
        <ecNumber evidence="5">4.1.1.111</ecNumber>
    </recommendedName>
</protein>
<dbReference type="Gene3D" id="3.30.70.3460">
    <property type="match status" value="1"/>
</dbReference>
<keyword evidence="1" id="KW-0456">Lyase</keyword>
<dbReference type="PANTHER" id="PTHR43413">
    <property type="entry name" value="TRANSCRIPTIONAL REGULATOR, ASNC FAMILY"/>
    <property type="match status" value="1"/>
</dbReference>
<evidence type="ECO:0000256" key="3">
    <source>
        <dbReference type="ARBA" id="ARBA00023457"/>
    </source>
</evidence>
<name>A0ABQ6GYR2_9GAMM</name>
<comment type="subunit">
    <text evidence="4">Probably forms a complex composed of NirD, NirL, NirG and NirH. All proteins are required for the total conversion of siroheme to didecarboxysiroheme.</text>
</comment>
<comment type="function">
    <text evidence="6">Involved in heme d1 biosynthesis. Catalyzes the decarboxylation of siroheme into didecarboxysiroheme.</text>
</comment>
<evidence type="ECO:0000256" key="4">
    <source>
        <dbReference type="ARBA" id="ARBA00023465"/>
    </source>
</evidence>
<organism evidence="10 11">
    <name type="scientific">Thalassotalea insulae</name>
    <dbReference type="NCBI Taxonomy" id="2056778"/>
    <lineage>
        <taxon>Bacteria</taxon>
        <taxon>Pseudomonadati</taxon>
        <taxon>Pseudomonadota</taxon>
        <taxon>Gammaproteobacteria</taxon>
        <taxon>Alteromonadales</taxon>
        <taxon>Colwelliaceae</taxon>
        <taxon>Thalassotalea</taxon>
    </lineage>
</organism>
<comment type="catalytic activity">
    <reaction evidence="7">
        <text>siroheme + 2 H(+) = 12,18-didecarboxysiroheme + 2 CO2</text>
        <dbReference type="Rhea" id="RHEA:19093"/>
        <dbReference type="ChEBI" id="CHEBI:15378"/>
        <dbReference type="ChEBI" id="CHEBI:16526"/>
        <dbReference type="ChEBI" id="CHEBI:60052"/>
        <dbReference type="ChEBI" id="CHEBI:140497"/>
        <dbReference type="EC" id="4.1.1.111"/>
    </reaction>
</comment>
<dbReference type="InterPro" id="IPR053953">
    <property type="entry name" value="NirdL-like_HTH"/>
</dbReference>
<dbReference type="InterPro" id="IPR050684">
    <property type="entry name" value="HTH-Siroheme_Decarb"/>
</dbReference>
<dbReference type="InterPro" id="IPR040523">
    <property type="entry name" value="AsnC_trans_reg2"/>
</dbReference>
<dbReference type="Proteomes" id="UP001157186">
    <property type="component" value="Unassembled WGS sequence"/>
</dbReference>
<dbReference type="PANTHER" id="PTHR43413:SF1">
    <property type="entry name" value="SIROHEME DECARBOXYLASE NIRL SUBUNIT"/>
    <property type="match status" value="1"/>
</dbReference>
<sequence>MSLSINLATSKQKKTQVTIFPALNAEQQAKLRGLLEQGLPTCSRPYLALARKIGLAESPFIEQQVIEQIKLWQQQGLIRRFGLVVKHRKLGFNANAMVVWNIADTAVDGIAKQLSQCPEVSLCYRRPRRLPDWPYNLFCMIHGIERAKVISQLQAITERLNLSHIEKNVLFSTRAFKQQGARYG</sequence>
<evidence type="ECO:0000313" key="10">
    <source>
        <dbReference type="EMBL" id="GLX80467.1"/>
    </source>
</evidence>
<accession>A0ABQ6GYR2</accession>
<comment type="pathway">
    <text evidence="2">Porphyrin-containing compound metabolism.</text>
</comment>
<evidence type="ECO:0000256" key="6">
    <source>
        <dbReference type="ARBA" id="ARBA00045291"/>
    </source>
</evidence>
<evidence type="ECO:0000259" key="9">
    <source>
        <dbReference type="Pfam" id="PF22451"/>
    </source>
</evidence>
<evidence type="ECO:0000256" key="5">
    <source>
        <dbReference type="ARBA" id="ARBA00023471"/>
    </source>
</evidence>
<keyword evidence="11" id="KW-1185">Reference proteome</keyword>
<proteinExistence type="inferred from homology"/>
<comment type="caution">
    <text evidence="10">The sequence shown here is derived from an EMBL/GenBank/DDBJ whole genome shotgun (WGS) entry which is preliminary data.</text>
</comment>
<reference evidence="10 11" key="1">
    <citation type="submission" date="2023-03" db="EMBL/GenBank/DDBJ databases">
        <title>Draft genome sequence of Thalassotalea insulae KCTC 62186T.</title>
        <authorList>
            <person name="Sawabe T."/>
        </authorList>
    </citation>
    <scope>NUCLEOTIDE SEQUENCE [LARGE SCALE GENOMIC DNA]</scope>
    <source>
        <strain evidence="10 11">KCTC 62186</strain>
    </source>
</reference>
<comment type="similarity">
    <text evidence="3">Belongs to the Ahb/Nir family.</text>
</comment>
<evidence type="ECO:0000256" key="1">
    <source>
        <dbReference type="ARBA" id="ARBA00023239"/>
    </source>
</evidence>
<evidence type="ECO:0000256" key="7">
    <source>
        <dbReference type="ARBA" id="ARBA00048470"/>
    </source>
</evidence>
<gene>
    <name evidence="10" type="primary">nirL</name>
    <name evidence="10" type="ORF">tinsulaeT_38070</name>
</gene>
<dbReference type="EMBL" id="BSST01000001">
    <property type="protein sequence ID" value="GLX80467.1"/>
    <property type="molecule type" value="Genomic_DNA"/>
</dbReference>
<dbReference type="RefSeq" id="WP_284246465.1">
    <property type="nucleotide sequence ID" value="NZ_BSST01000001.1"/>
</dbReference>
<feature type="domain" description="Siroheme decarboxylase AsnC-like ligand binding" evidence="8">
    <location>
        <begin position="89"/>
        <end position="177"/>
    </location>
</feature>
<evidence type="ECO:0000259" key="8">
    <source>
        <dbReference type="Pfam" id="PF17805"/>
    </source>
</evidence>